<feature type="chain" id="PRO_5040238471" evidence="1">
    <location>
        <begin position="20"/>
        <end position="336"/>
    </location>
</feature>
<keyword evidence="1" id="KW-0732">Signal</keyword>
<gene>
    <name evidence="2" type="ORF">PsYK624_078950</name>
</gene>
<keyword evidence="3" id="KW-1185">Reference proteome</keyword>
<evidence type="ECO:0000256" key="1">
    <source>
        <dbReference type="SAM" id="SignalP"/>
    </source>
</evidence>
<dbReference type="Proteomes" id="UP000703269">
    <property type="component" value="Unassembled WGS sequence"/>
</dbReference>
<evidence type="ECO:0000313" key="2">
    <source>
        <dbReference type="EMBL" id="GJE91744.1"/>
    </source>
</evidence>
<dbReference type="EMBL" id="BPQB01000022">
    <property type="protein sequence ID" value="GJE91744.1"/>
    <property type="molecule type" value="Genomic_DNA"/>
</dbReference>
<evidence type="ECO:0000313" key="3">
    <source>
        <dbReference type="Proteomes" id="UP000703269"/>
    </source>
</evidence>
<organism evidence="2 3">
    <name type="scientific">Phanerochaete sordida</name>
    <dbReference type="NCBI Taxonomy" id="48140"/>
    <lineage>
        <taxon>Eukaryota</taxon>
        <taxon>Fungi</taxon>
        <taxon>Dikarya</taxon>
        <taxon>Basidiomycota</taxon>
        <taxon>Agaricomycotina</taxon>
        <taxon>Agaricomycetes</taxon>
        <taxon>Polyporales</taxon>
        <taxon>Phanerochaetaceae</taxon>
        <taxon>Phanerochaete</taxon>
    </lineage>
</organism>
<sequence>MRTAVLATLAIAAASPALSVPVHTAPFARDAPAYASDASGALSLKTLASVVGAGAPIVGAIVDHFSQSSDEAKRELWARGDSKSASAAAAKAIAAVKASEAAKKKVDAAHAAKKIDQKGRESSQKNIREDLWQRELVDVLARSSSGSASAAVAKAIAAAKAAEAAKKQADATHTAAKMSKSGRENSKHNIRRDVWLRDLAEVLARSGSESAQAKAAKAIAAAKAAEAAKQKVDAAHAAQKMEQKGREHSQKNIRDDLWKRELVEVLARSGSESASAAVAKAIAAAKAAEAAKKQADATHAAAKMSKGGRENSKHNIRDLWQRDLVEVLARSLEELD</sequence>
<protein>
    <submittedName>
        <fullName evidence="2">Uncharacterized protein</fullName>
    </submittedName>
</protein>
<name>A0A9P3GDD4_9APHY</name>
<accession>A0A9P3GDD4</accession>
<reference evidence="2 3" key="1">
    <citation type="submission" date="2021-08" db="EMBL/GenBank/DDBJ databases">
        <title>Draft Genome Sequence of Phanerochaete sordida strain YK-624.</title>
        <authorList>
            <person name="Mori T."/>
            <person name="Dohra H."/>
            <person name="Suzuki T."/>
            <person name="Kawagishi H."/>
            <person name="Hirai H."/>
        </authorList>
    </citation>
    <scope>NUCLEOTIDE SEQUENCE [LARGE SCALE GENOMIC DNA]</scope>
    <source>
        <strain evidence="2 3">YK-624</strain>
    </source>
</reference>
<feature type="signal peptide" evidence="1">
    <location>
        <begin position="1"/>
        <end position="19"/>
    </location>
</feature>
<dbReference type="AlphaFoldDB" id="A0A9P3GDD4"/>
<proteinExistence type="predicted"/>
<comment type="caution">
    <text evidence="2">The sequence shown here is derived from an EMBL/GenBank/DDBJ whole genome shotgun (WGS) entry which is preliminary data.</text>
</comment>